<protein>
    <submittedName>
        <fullName evidence="2">Uncharacterized protein</fullName>
    </submittedName>
</protein>
<evidence type="ECO:0000313" key="2">
    <source>
        <dbReference type="EMBL" id="KAH7362544.1"/>
    </source>
</evidence>
<dbReference type="EMBL" id="JAGPXD010000003">
    <property type="protein sequence ID" value="KAH7362544.1"/>
    <property type="molecule type" value="Genomic_DNA"/>
</dbReference>
<sequence>MSQYMFSSSTACFFWPAVITSLWGGTAQSRRKPRRAPSTPKLEHIFRSGVDINHHPSICSIHPSHRLWHHFAASRQARVVEIMCLLFHASKCSMGRDHSLTPAAAVPRRSILFATPRTPADDGDDRRHAHFAPHTLPPGVG</sequence>
<dbReference type="AlphaFoldDB" id="A0A8K0TI56"/>
<feature type="region of interest" description="Disordered" evidence="1">
    <location>
        <begin position="116"/>
        <end position="141"/>
    </location>
</feature>
<evidence type="ECO:0000313" key="3">
    <source>
        <dbReference type="Proteomes" id="UP000813385"/>
    </source>
</evidence>
<gene>
    <name evidence="2" type="ORF">B0T11DRAFT_85481</name>
</gene>
<accession>A0A8K0TI56</accession>
<evidence type="ECO:0000256" key="1">
    <source>
        <dbReference type="SAM" id="MobiDB-lite"/>
    </source>
</evidence>
<proteinExistence type="predicted"/>
<organism evidence="2 3">
    <name type="scientific">Plectosphaerella cucumerina</name>
    <dbReference type="NCBI Taxonomy" id="40658"/>
    <lineage>
        <taxon>Eukaryota</taxon>
        <taxon>Fungi</taxon>
        <taxon>Dikarya</taxon>
        <taxon>Ascomycota</taxon>
        <taxon>Pezizomycotina</taxon>
        <taxon>Sordariomycetes</taxon>
        <taxon>Hypocreomycetidae</taxon>
        <taxon>Glomerellales</taxon>
        <taxon>Plectosphaerellaceae</taxon>
        <taxon>Plectosphaerella</taxon>
    </lineage>
</organism>
<reference evidence="2" key="1">
    <citation type="journal article" date="2021" name="Nat. Commun.">
        <title>Genetic determinants of endophytism in the Arabidopsis root mycobiome.</title>
        <authorList>
            <person name="Mesny F."/>
            <person name="Miyauchi S."/>
            <person name="Thiergart T."/>
            <person name="Pickel B."/>
            <person name="Atanasova L."/>
            <person name="Karlsson M."/>
            <person name="Huettel B."/>
            <person name="Barry K.W."/>
            <person name="Haridas S."/>
            <person name="Chen C."/>
            <person name="Bauer D."/>
            <person name="Andreopoulos W."/>
            <person name="Pangilinan J."/>
            <person name="LaButti K."/>
            <person name="Riley R."/>
            <person name="Lipzen A."/>
            <person name="Clum A."/>
            <person name="Drula E."/>
            <person name="Henrissat B."/>
            <person name="Kohler A."/>
            <person name="Grigoriev I.V."/>
            <person name="Martin F.M."/>
            <person name="Hacquard S."/>
        </authorList>
    </citation>
    <scope>NUCLEOTIDE SEQUENCE</scope>
    <source>
        <strain evidence="2">MPI-CAGE-AT-0016</strain>
    </source>
</reference>
<dbReference type="Proteomes" id="UP000813385">
    <property type="component" value="Unassembled WGS sequence"/>
</dbReference>
<name>A0A8K0TI56_9PEZI</name>
<comment type="caution">
    <text evidence="2">The sequence shown here is derived from an EMBL/GenBank/DDBJ whole genome shotgun (WGS) entry which is preliminary data.</text>
</comment>
<keyword evidence="3" id="KW-1185">Reference proteome</keyword>